<dbReference type="Pfam" id="PF13477">
    <property type="entry name" value="Glyco_trans_4_2"/>
    <property type="match status" value="1"/>
</dbReference>
<organism evidence="3 4">
    <name type="scientific">Brevundimonas abyssalis TAR-001</name>
    <dbReference type="NCBI Taxonomy" id="1391729"/>
    <lineage>
        <taxon>Bacteria</taxon>
        <taxon>Pseudomonadati</taxon>
        <taxon>Pseudomonadota</taxon>
        <taxon>Alphaproteobacteria</taxon>
        <taxon>Caulobacterales</taxon>
        <taxon>Caulobacteraceae</taxon>
        <taxon>Brevundimonas</taxon>
    </lineage>
</organism>
<dbReference type="Gene3D" id="3.40.50.2000">
    <property type="entry name" value="Glycogen Phosphorylase B"/>
    <property type="match status" value="3"/>
</dbReference>
<protein>
    <recommendedName>
        <fullName evidence="5">Glycosyltransferase</fullName>
    </recommendedName>
</protein>
<keyword evidence="4" id="KW-1185">Reference proteome</keyword>
<sequence length="848" mass="93039">MPIAPCATKPTQLAANSWQVLCPRARGGHIPSANAPGISTPAVRIARGLFRLGGRMRILVLADAGSAHTQGLIRALVNAGVDCKIISFRPAACDVEVISLEPGSDQSDRNHQRLADLAQTVINEWKPDFINSHYVTVYGALALRLSGAPHIASVWGSDILVRPARSIAAAAIVREVLSKAIAIFATSRVLATAARGYSDAPIFVTPFGADNATAQTDRTPIEGAGITHPLIISCAKGLRGYYGLDTAIRVIGLLKTRGRQVRFNIAGDGPLKASLDTLVAELGLEDEVRFLGHLERDAVAQLHAASHIALYPSRNESYGVSLLEALHAGTPVVSTRIGGIPDVLWEETYCATAAVDDVVGLANAVERLAAPKRWKPSSDLARAHASRFEWSKTIKYFTAALRILSESQPEQLANLTGPTIQDVEQAKTHGLYVVHYPFGTRARAVSARPLRVKAMIAALQRAAVVITATGSGRKEHVFALIQLYQRLGVPLLASYAEGHSVPYLSFNRLTDFDWRFYEYRFLRRLAKRAPLIWFIRDAHPLFAFHRKVVGVAEHWKRRILFQLDLAVIGSIATRVAVPSTRFAELLPKSLFEKALTLPPGTDETAGGYRLTDRLAALRNRQLNILYAGGLGPTYNCLPLLAACCLVRSLGYDVRVGLFVRPEEYQRYKEALSLFWLRQAFTTYHVDYERLKTVAKDYNLAAIALRTTTYQAYAYPVKTFDYMSFGLPQVITRGIGAAAFVEREGIGWACGDSVAEIAQTLLGVLQSHDAYTTASLRVHERRAAHTWAIRAQRAVSVDAPFDFPSALGETISLDRSIPAEYDAQFWQYARILQEQVDEASATHFDQKAA</sequence>
<dbReference type="AlphaFoldDB" id="A0A8E0TT36"/>
<feature type="domain" description="Glycosyl transferase family 1" evidence="1">
    <location>
        <begin position="231"/>
        <end position="348"/>
    </location>
</feature>
<dbReference type="Proteomes" id="UP000016569">
    <property type="component" value="Unassembled WGS sequence"/>
</dbReference>
<gene>
    <name evidence="3" type="ORF">MBEBAB_2171</name>
</gene>
<dbReference type="InterPro" id="IPR028098">
    <property type="entry name" value="Glyco_trans_4-like_N"/>
</dbReference>
<accession>A0A8E0TT36</accession>
<feature type="domain" description="Glycosyltransferase subfamily 4-like N-terminal" evidence="2">
    <location>
        <begin position="57"/>
        <end position="187"/>
    </location>
</feature>
<dbReference type="PANTHER" id="PTHR12526:SF635">
    <property type="entry name" value="GLYCOSYL TRANSFERASE GROUP 1"/>
    <property type="match status" value="1"/>
</dbReference>
<dbReference type="SUPFAM" id="SSF53756">
    <property type="entry name" value="UDP-Glycosyltransferase/glycogen phosphorylase"/>
    <property type="match status" value="2"/>
</dbReference>
<proteinExistence type="predicted"/>
<dbReference type="EMBL" id="BATC01000044">
    <property type="protein sequence ID" value="GAD59921.1"/>
    <property type="molecule type" value="Genomic_DNA"/>
</dbReference>
<evidence type="ECO:0000259" key="2">
    <source>
        <dbReference type="Pfam" id="PF13477"/>
    </source>
</evidence>
<dbReference type="InterPro" id="IPR001296">
    <property type="entry name" value="Glyco_trans_1"/>
</dbReference>
<evidence type="ECO:0000313" key="3">
    <source>
        <dbReference type="EMBL" id="GAD59921.1"/>
    </source>
</evidence>
<dbReference type="Pfam" id="PF00534">
    <property type="entry name" value="Glycos_transf_1"/>
    <property type="match status" value="1"/>
</dbReference>
<dbReference type="PANTHER" id="PTHR12526">
    <property type="entry name" value="GLYCOSYLTRANSFERASE"/>
    <property type="match status" value="1"/>
</dbReference>
<reference evidence="4" key="1">
    <citation type="journal article" date="2013" name="Genome Announc.">
        <title>Draft Genome Sequence of the Dimorphic Prosthecate Bacterium Brevundimonas abyssalis TAR-001T.</title>
        <authorList>
            <person name="Tsubouchi T."/>
            <person name="Nishi S."/>
            <person name="Usui K."/>
            <person name="Shimane Y."/>
            <person name="Takaki Y."/>
            <person name="Maruyama T."/>
            <person name="Hatada Y."/>
        </authorList>
    </citation>
    <scope>NUCLEOTIDE SEQUENCE [LARGE SCALE GENOMIC DNA]</scope>
    <source>
        <strain evidence="4">TAR-001</strain>
    </source>
</reference>
<evidence type="ECO:0000259" key="1">
    <source>
        <dbReference type="Pfam" id="PF00534"/>
    </source>
</evidence>
<evidence type="ECO:0000313" key="4">
    <source>
        <dbReference type="Proteomes" id="UP000016569"/>
    </source>
</evidence>
<evidence type="ECO:0008006" key="5">
    <source>
        <dbReference type="Google" id="ProtNLM"/>
    </source>
</evidence>
<comment type="caution">
    <text evidence="3">The sequence shown here is derived from an EMBL/GenBank/DDBJ whole genome shotgun (WGS) entry which is preliminary data.</text>
</comment>
<dbReference type="GO" id="GO:0016757">
    <property type="term" value="F:glycosyltransferase activity"/>
    <property type="evidence" value="ECO:0007669"/>
    <property type="project" value="InterPro"/>
</dbReference>
<name>A0A8E0TT36_9CAUL</name>